<evidence type="ECO:0000313" key="4">
    <source>
        <dbReference type="Proteomes" id="UP000521676"/>
    </source>
</evidence>
<keyword evidence="1" id="KW-1133">Transmembrane helix</keyword>
<feature type="transmembrane region" description="Helical" evidence="1">
    <location>
        <begin position="167"/>
        <end position="191"/>
    </location>
</feature>
<evidence type="ECO:0000313" key="2">
    <source>
        <dbReference type="EMBL" id="NWJ48484.1"/>
    </source>
</evidence>
<feature type="transmembrane region" description="Helical" evidence="1">
    <location>
        <begin position="203"/>
        <end position="223"/>
    </location>
</feature>
<feature type="transmembrane region" description="Helical" evidence="1">
    <location>
        <begin position="21"/>
        <end position="47"/>
    </location>
</feature>
<protein>
    <submittedName>
        <fullName evidence="2">ABC transporter permease subunit</fullName>
    </submittedName>
</protein>
<dbReference type="GO" id="GO:0005886">
    <property type="term" value="C:plasma membrane"/>
    <property type="evidence" value="ECO:0007669"/>
    <property type="project" value="UniProtKB-SubCell"/>
</dbReference>
<keyword evidence="1" id="KW-0812">Transmembrane</keyword>
<proteinExistence type="predicted"/>
<dbReference type="RefSeq" id="WP_341470321.1">
    <property type="nucleotide sequence ID" value="NZ_CP128400.1"/>
</dbReference>
<dbReference type="Proteomes" id="UP000521676">
    <property type="component" value="Unassembled WGS sequence"/>
</dbReference>
<feature type="transmembrane region" description="Helical" evidence="1">
    <location>
        <begin position="229"/>
        <end position="252"/>
    </location>
</feature>
<dbReference type="PANTHER" id="PTHR43471">
    <property type="entry name" value="ABC TRANSPORTER PERMEASE"/>
    <property type="match status" value="1"/>
</dbReference>
<organism evidence="2 4">
    <name type="scientific">Candidatus Chlorohelix allophototropha</name>
    <dbReference type="NCBI Taxonomy" id="3003348"/>
    <lineage>
        <taxon>Bacteria</taxon>
        <taxon>Bacillati</taxon>
        <taxon>Chloroflexota</taxon>
        <taxon>Chloroflexia</taxon>
        <taxon>Candidatus Chloroheliales</taxon>
        <taxon>Candidatus Chloroheliaceae</taxon>
        <taxon>Candidatus Chlorohelix</taxon>
    </lineage>
</organism>
<sequence>MHRTLVIFRREWKEMRKNRTLLQTLAILPLILVLLPMGLVVFFNAFVLDFAEKNRAPETVSSLGLLSGDDNVRLLAGLVTICFTFFLPLPAVLPMTIAANSVVNEKEKRSLEPLLATPVTTTELLWGKSLSAIVPGVVVTWGSFILLVLVLSLVLKPNVFAKLDLLLWFAIIGFWSPALATWATLVGVAISSRARDARAASQAGSLLVIPLVIFVFGVTLGFITVNWLIFVVGLLVWVAAAALTFWIAGKLFDRETILTRWK</sequence>
<evidence type="ECO:0000313" key="5">
    <source>
        <dbReference type="Proteomes" id="UP001431572"/>
    </source>
</evidence>
<dbReference type="Pfam" id="PF12679">
    <property type="entry name" value="ABC2_membrane_2"/>
    <property type="match status" value="1"/>
</dbReference>
<dbReference type="EMBL" id="JACATZ010000003">
    <property type="protein sequence ID" value="NWJ48484.1"/>
    <property type="molecule type" value="Genomic_DNA"/>
</dbReference>
<feature type="transmembrane region" description="Helical" evidence="1">
    <location>
        <begin position="74"/>
        <end position="99"/>
    </location>
</feature>
<name>A0A8T7M8V0_9CHLR</name>
<dbReference type="GO" id="GO:0140359">
    <property type="term" value="F:ABC-type transporter activity"/>
    <property type="evidence" value="ECO:0007669"/>
    <property type="project" value="InterPro"/>
</dbReference>
<keyword evidence="5" id="KW-1185">Reference proteome</keyword>
<keyword evidence="1" id="KW-0472">Membrane</keyword>
<feature type="transmembrane region" description="Helical" evidence="1">
    <location>
        <begin position="132"/>
        <end position="155"/>
    </location>
</feature>
<dbReference type="EMBL" id="CP128400">
    <property type="protein sequence ID" value="WJW68417.1"/>
    <property type="molecule type" value="Genomic_DNA"/>
</dbReference>
<reference evidence="2 4" key="1">
    <citation type="submission" date="2020-06" db="EMBL/GenBank/DDBJ databases">
        <title>Anoxygenic phototrophic Chloroflexota member uses a Type I reaction center.</title>
        <authorList>
            <person name="Tsuji J.M."/>
            <person name="Shaw N.A."/>
            <person name="Nagashima S."/>
            <person name="Venkiteswaran J."/>
            <person name="Schiff S.L."/>
            <person name="Hanada S."/>
            <person name="Tank M."/>
            <person name="Neufeld J.D."/>
        </authorList>
    </citation>
    <scope>NUCLEOTIDE SEQUENCE [LARGE SCALE GENOMIC DNA]</scope>
    <source>
        <strain evidence="2">L227-S17</strain>
    </source>
</reference>
<evidence type="ECO:0000313" key="3">
    <source>
        <dbReference type="EMBL" id="WJW68417.1"/>
    </source>
</evidence>
<dbReference type="Proteomes" id="UP001431572">
    <property type="component" value="Chromosome 2"/>
</dbReference>
<dbReference type="AlphaFoldDB" id="A0A8T7M8V0"/>
<accession>A0A8T7M8V0</accession>
<reference evidence="3" key="2">
    <citation type="journal article" date="2024" name="Nature">
        <title>Anoxygenic phototroph of the Chloroflexota uses a type I reaction centre.</title>
        <authorList>
            <person name="Tsuji J.M."/>
            <person name="Shaw N.A."/>
            <person name="Nagashima S."/>
            <person name="Venkiteswaran J.J."/>
            <person name="Schiff S.L."/>
            <person name="Watanabe T."/>
            <person name="Fukui M."/>
            <person name="Hanada S."/>
            <person name="Tank M."/>
            <person name="Neufeld J.D."/>
        </authorList>
    </citation>
    <scope>NUCLEOTIDE SEQUENCE</scope>
    <source>
        <strain evidence="3">L227-S17</strain>
    </source>
</reference>
<dbReference type="PANTHER" id="PTHR43471:SF1">
    <property type="entry name" value="ABC TRANSPORTER PERMEASE PROTEIN NOSY-RELATED"/>
    <property type="match status" value="1"/>
</dbReference>
<gene>
    <name evidence="2" type="ORF">HXX08_21720</name>
    <name evidence="3" type="ORF">OZ401_004028</name>
</gene>
<evidence type="ECO:0000256" key="1">
    <source>
        <dbReference type="SAM" id="Phobius"/>
    </source>
</evidence>